<gene>
    <name evidence="1" type="ORF">ACFQ03_15775</name>
</gene>
<dbReference type="RefSeq" id="WP_186328512.1">
    <property type="nucleotide sequence ID" value="NZ_JBHTIU010000051.1"/>
</dbReference>
<protein>
    <recommendedName>
        <fullName evidence="3">rRNA methyltransferase</fullName>
    </recommendedName>
</protein>
<proteinExistence type="predicted"/>
<dbReference type="InterPro" id="IPR029063">
    <property type="entry name" value="SAM-dependent_MTases_sf"/>
</dbReference>
<dbReference type="Gene3D" id="3.40.50.150">
    <property type="entry name" value="Vaccinia Virus protein VP39"/>
    <property type="match status" value="1"/>
</dbReference>
<dbReference type="Proteomes" id="UP001597120">
    <property type="component" value="Unassembled WGS sequence"/>
</dbReference>
<dbReference type="EMBL" id="JBHTIU010000051">
    <property type="protein sequence ID" value="MFD0870613.1"/>
    <property type="molecule type" value="Genomic_DNA"/>
</dbReference>
<evidence type="ECO:0008006" key="3">
    <source>
        <dbReference type="Google" id="ProtNLM"/>
    </source>
</evidence>
<dbReference type="SUPFAM" id="SSF53335">
    <property type="entry name" value="S-adenosyl-L-methionine-dependent methyltransferases"/>
    <property type="match status" value="1"/>
</dbReference>
<reference evidence="2" key="1">
    <citation type="journal article" date="2019" name="Int. J. Syst. Evol. Microbiol.">
        <title>The Global Catalogue of Microorganisms (GCM) 10K type strain sequencing project: providing services to taxonomists for standard genome sequencing and annotation.</title>
        <authorList>
            <consortium name="The Broad Institute Genomics Platform"/>
            <consortium name="The Broad Institute Genome Sequencing Center for Infectious Disease"/>
            <person name="Wu L."/>
            <person name="Ma J."/>
        </authorList>
    </citation>
    <scope>NUCLEOTIDE SEQUENCE [LARGE SCALE GENOMIC DNA]</scope>
    <source>
        <strain evidence="2">CCUG 57263</strain>
    </source>
</reference>
<accession>A0ABW3DBP8</accession>
<evidence type="ECO:0000313" key="1">
    <source>
        <dbReference type="EMBL" id="MFD0870613.1"/>
    </source>
</evidence>
<comment type="caution">
    <text evidence="1">The sequence shown here is derived from an EMBL/GenBank/DDBJ whole genome shotgun (WGS) entry which is preliminary data.</text>
</comment>
<name>A0ABW3DBP8_9BACL</name>
<dbReference type="Pfam" id="PF11599">
    <property type="entry name" value="AviRa"/>
    <property type="match status" value="1"/>
</dbReference>
<dbReference type="Gene3D" id="1.10.287.540">
    <property type="entry name" value="Helix hairpin bin"/>
    <property type="match status" value="1"/>
</dbReference>
<dbReference type="InterPro" id="IPR024268">
    <property type="entry name" value="AviRa"/>
</dbReference>
<sequence length="246" mass="27546">MEYQYVTSKSNYEDLASGKVIESRKGMTSFPVRLASELFQRGVFRLQNKGVDGPYTVYDPCCGGGYLLTVIGLLHGDRIAGLYGSDIREEAVALTQRNLSLLSEEGLERRMEEIRRNWTEYGKDSHQEALHAAERIKEYVIGRTEGIRTGCIQADIMAEADKASAGLPSPDLIIADVPYGQETQWGGTKDAEDPLYRMLDQLQRVAAHSSVLIVIADKGQKIRHEGYRRLEALRIGKRQAAILERL</sequence>
<organism evidence="1 2">
    <name type="scientific">Paenibacillus residui</name>
    <dbReference type="NCBI Taxonomy" id="629724"/>
    <lineage>
        <taxon>Bacteria</taxon>
        <taxon>Bacillati</taxon>
        <taxon>Bacillota</taxon>
        <taxon>Bacilli</taxon>
        <taxon>Bacillales</taxon>
        <taxon>Paenibacillaceae</taxon>
        <taxon>Paenibacillus</taxon>
    </lineage>
</organism>
<evidence type="ECO:0000313" key="2">
    <source>
        <dbReference type="Proteomes" id="UP001597120"/>
    </source>
</evidence>
<keyword evidence="2" id="KW-1185">Reference proteome</keyword>